<dbReference type="AlphaFoldDB" id="A0AAV0WTR6"/>
<keyword evidence="2" id="KW-1185">Reference proteome</keyword>
<sequence>MVQALTNNGCFQKYLWDRDRAQSPACVHCTAEVDDAEHTTFVCPFWNEARSELSQLLRRQPRLGDVTDLLCRPIPDELPANPIQRQKIQEAVTRMADSFSRMIESIMSCKEDLERRRQGAPAAAVAD</sequence>
<comment type="caution">
    <text evidence="1">The sequence shown here is derived from an EMBL/GenBank/DDBJ whole genome shotgun (WGS) entry which is preliminary data.</text>
</comment>
<evidence type="ECO:0000313" key="2">
    <source>
        <dbReference type="Proteomes" id="UP001160148"/>
    </source>
</evidence>
<reference evidence="1 2" key="1">
    <citation type="submission" date="2023-01" db="EMBL/GenBank/DDBJ databases">
        <authorList>
            <person name="Whitehead M."/>
        </authorList>
    </citation>
    <scope>NUCLEOTIDE SEQUENCE [LARGE SCALE GENOMIC DNA]</scope>
</reference>
<dbReference type="Proteomes" id="UP001160148">
    <property type="component" value="Unassembled WGS sequence"/>
</dbReference>
<gene>
    <name evidence="1" type="ORF">MEUPH1_LOCUS14644</name>
</gene>
<proteinExistence type="predicted"/>
<organism evidence="1 2">
    <name type="scientific">Macrosiphum euphorbiae</name>
    <name type="common">potato aphid</name>
    <dbReference type="NCBI Taxonomy" id="13131"/>
    <lineage>
        <taxon>Eukaryota</taxon>
        <taxon>Metazoa</taxon>
        <taxon>Ecdysozoa</taxon>
        <taxon>Arthropoda</taxon>
        <taxon>Hexapoda</taxon>
        <taxon>Insecta</taxon>
        <taxon>Pterygota</taxon>
        <taxon>Neoptera</taxon>
        <taxon>Paraneoptera</taxon>
        <taxon>Hemiptera</taxon>
        <taxon>Sternorrhyncha</taxon>
        <taxon>Aphidomorpha</taxon>
        <taxon>Aphidoidea</taxon>
        <taxon>Aphididae</taxon>
        <taxon>Macrosiphini</taxon>
        <taxon>Macrosiphum</taxon>
    </lineage>
</organism>
<dbReference type="EMBL" id="CARXXK010000002">
    <property type="protein sequence ID" value="CAI6359213.1"/>
    <property type="molecule type" value="Genomic_DNA"/>
</dbReference>
<accession>A0AAV0WTR6</accession>
<evidence type="ECO:0000313" key="1">
    <source>
        <dbReference type="EMBL" id="CAI6359213.1"/>
    </source>
</evidence>
<protein>
    <recommendedName>
        <fullName evidence="3">Reverse transcriptase</fullName>
    </recommendedName>
</protein>
<evidence type="ECO:0008006" key="3">
    <source>
        <dbReference type="Google" id="ProtNLM"/>
    </source>
</evidence>
<name>A0AAV0WTR6_9HEMI</name>